<dbReference type="EMBL" id="JAACXV010017532">
    <property type="protein sequence ID" value="KAF7264330.1"/>
    <property type="molecule type" value="Genomic_DNA"/>
</dbReference>
<protein>
    <submittedName>
        <fullName evidence="1">Uncharacterized protein</fullName>
    </submittedName>
</protein>
<sequence length="65" mass="7658">NQSGIYYDVDYDQNDLYKPSGIPMKVLNDRGYRRGRSGGIDDDDWWLYDDFRHERPRGNSPTTSL</sequence>
<keyword evidence="3" id="KW-1185">Reference proteome</keyword>
<comment type="caution">
    <text evidence="1">The sequence shown here is derived from an EMBL/GenBank/DDBJ whole genome shotgun (WGS) entry which is preliminary data.</text>
</comment>
<dbReference type="Proteomes" id="UP000625711">
    <property type="component" value="Unassembled WGS sequence"/>
</dbReference>
<feature type="non-terminal residue" evidence="1">
    <location>
        <position position="1"/>
    </location>
</feature>
<dbReference type="EMBL" id="JAACXV010017534">
    <property type="protein sequence ID" value="KAF7264327.1"/>
    <property type="molecule type" value="Genomic_DNA"/>
</dbReference>
<evidence type="ECO:0000313" key="2">
    <source>
        <dbReference type="EMBL" id="KAF7264330.1"/>
    </source>
</evidence>
<evidence type="ECO:0000313" key="1">
    <source>
        <dbReference type="EMBL" id="KAF7264327.1"/>
    </source>
</evidence>
<evidence type="ECO:0000313" key="3">
    <source>
        <dbReference type="Proteomes" id="UP000625711"/>
    </source>
</evidence>
<organism evidence="1 3">
    <name type="scientific">Rhynchophorus ferrugineus</name>
    <name type="common">Red palm weevil</name>
    <name type="synonym">Curculio ferrugineus</name>
    <dbReference type="NCBI Taxonomy" id="354439"/>
    <lineage>
        <taxon>Eukaryota</taxon>
        <taxon>Metazoa</taxon>
        <taxon>Ecdysozoa</taxon>
        <taxon>Arthropoda</taxon>
        <taxon>Hexapoda</taxon>
        <taxon>Insecta</taxon>
        <taxon>Pterygota</taxon>
        <taxon>Neoptera</taxon>
        <taxon>Endopterygota</taxon>
        <taxon>Coleoptera</taxon>
        <taxon>Polyphaga</taxon>
        <taxon>Cucujiformia</taxon>
        <taxon>Curculionidae</taxon>
        <taxon>Dryophthorinae</taxon>
        <taxon>Rhynchophorus</taxon>
    </lineage>
</organism>
<name>A0A834HZJ6_RHYFE</name>
<proteinExistence type="predicted"/>
<accession>A0A834HZJ6</accession>
<gene>
    <name evidence="2" type="ORF">GWI33_000307</name>
    <name evidence="1" type="ORF">GWI33_000310</name>
</gene>
<dbReference type="AlphaFoldDB" id="A0A834HZJ6"/>
<reference evidence="1" key="1">
    <citation type="submission" date="2020-08" db="EMBL/GenBank/DDBJ databases">
        <title>Genome sequencing and assembly of the red palm weevil Rhynchophorus ferrugineus.</title>
        <authorList>
            <person name="Dias G.B."/>
            <person name="Bergman C.M."/>
            <person name="Manee M."/>
        </authorList>
    </citation>
    <scope>NUCLEOTIDE SEQUENCE</scope>
    <source>
        <strain evidence="1">AA-2017</strain>
        <tissue evidence="1">Whole larva</tissue>
    </source>
</reference>